<comment type="subunit">
    <text evidence="2 10">Heterodimer of HisH and HisF.</text>
</comment>
<dbReference type="GO" id="GO:0000107">
    <property type="term" value="F:imidazoleglycerol-phosphate synthase activity"/>
    <property type="evidence" value="ECO:0007669"/>
    <property type="project" value="UniProtKB-UniRule"/>
</dbReference>
<gene>
    <name evidence="13" type="primary">hisH1</name>
    <name evidence="10" type="synonym">hisH</name>
    <name evidence="13" type="ORF">CTLFYP3_01879</name>
</gene>
<feature type="active site" evidence="10 11">
    <location>
        <position position="184"/>
    </location>
</feature>
<dbReference type="InterPro" id="IPR010139">
    <property type="entry name" value="Imidazole-glycPsynth_HisH"/>
</dbReference>
<organism evidence="13">
    <name type="scientific">Clostridium tertium</name>
    <dbReference type="NCBI Taxonomy" id="1559"/>
    <lineage>
        <taxon>Bacteria</taxon>
        <taxon>Bacillati</taxon>
        <taxon>Bacillota</taxon>
        <taxon>Clostridia</taxon>
        <taxon>Eubacteriales</taxon>
        <taxon>Clostridiaceae</taxon>
        <taxon>Clostridium</taxon>
    </lineage>
</organism>
<evidence type="ECO:0000256" key="8">
    <source>
        <dbReference type="ARBA" id="ARBA00047838"/>
    </source>
</evidence>
<dbReference type="GO" id="GO:0000105">
    <property type="term" value="P:L-histidine biosynthetic process"/>
    <property type="evidence" value="ECO:0007669"/>
    <property type="project" value="UniProtKB-UniRule"/>
</dbReference>
<dbReference type="EC" id="4.3.2.10" evidence="10"/>
<keyword evidence="4 10" id="KW-0378">Hydrolase</keyword>
<protein>
    <recommendedName>
        <fullName evidence="10">Imidazole glycerol phosphate synthase subunit HisH</fullName>
        <ecNumber evidence="10">4.3.2.10</ecNumber>
    </recommendedName>
    <alternativeName>
        <fullName evidence="10">IGP synthase glutaminase subunit</fullName>
        <ecNumber evidence="10">3.5.1.2</ecNumber>
    </alternativeName>
    <alternativeName>
        <fullName evidence="10">IGP synthase subunit HisH</fullName>
    </alternativeName>
    <alternativeName>
        <fullName evidence="10">ImGP synthase subunit HisH</fullName>
        <shortName evidence="10">IGPS subunit HisH</shortName>
    </alternativeName>
</protein>
<keyword evidence="10" id="KW-0963">Cytoplasm</keyword>
<keyword evidence="3 10" id="KW-0028">Amino-acid biosynthesis</keyword>
<dbReference type="Pfam" id="PF00117">
    <property type="entry name" value="GATase"/>
    <property type="match status" value="1"/>
</dbReference>
<evidence type="ECO:0000256" key="9">
    <source>
        <dbReference type="ARBA" id="ARBA00049534"/>
    </source>
</evidence>
<comment type="subcellular location">
    <subcellularLocation>
        <location evidence="10">Cytoplasm</location>
    </subcellularLocation>
</comment>
<name>A0A6N3DDM7_9CLOT</name>
<evidence type="ECO:0000256" key="10">
    <source>
        <dbReference type="HAMAP-Rule" id="MF_00278"/>
    </source>
</evidence>
<feature type="active site" evidence="10 11">
    <location>
        <position position="186"/>
    </location>
</feature>
<reference evidence="13" key="1">
    <citation type="submission" date="2019-11" db="EMBL/GenBank/DDBJ databases">
        <authorList>
            <person name="Feng L."/>
        </authorList>
    </citation>
    <scope>NUCLEOTIDE SEQUENCE</scope>
    <source>
        <strain evidence="13">CTertiumLFYP3</strain>
    </source>
</reference>
<keyword evidence="13" id="KW-0808">Transferase</keyword>
<dbReference type="UniPathway" id="UPA00031">
    <property type="reaction ID" value="UER00010"/>
</dbReference>
<dbReference type="RefSeq" id="WP_156626345.1">
    <property type="nucleotide sequence ID" value="NZ_CACRTO010000019.1"/>
</dbReference>
<dbReference type="NCBIfam" id="TIGR01855">
    <property type="entry name" value="IMP_synth_hisH"/>
    <property type="match status" value="1"/>
</dbReference>
<evidence type="ECO:0000256" key="2">
    <source>
        <dbReference type="ARBA" id="ARBA00011152"/>
    </source>
</evidence>
<keyword evidence="7 10" id="KW-0456">Lyase</keyword>
<dbReference type="CDD" id="cd01748">
    <property type="entry name" value="GATase1_IGP_Synthase"/>
    <property type="match status" value="1"/>
</dbReference>
<comment type="catalytic activity">
    <reaction evidence="8 10">
        <text>5-[(5-phospho-1-deoxy-D-ribulos-1-ylimino)methylamino]-1-(5-phospho-beta-D-ribosyl)imidazole-4-carboxamide + L-glutamine = D-erythro-1-(imidazol-4-yl)glycerol 3-phosphate + 5-amino-1-(5-phospho-beta-D-ribosyl)imidazole-4-carboxamide + L-glutamate + H(+)</text>
        <dbReference type="Rhea" id="RHEA:24793"/>
        <dbReference type="ChEBI" id="CHEBI:15378"/>
        <dbReference type="ChEBI" id="CHEBI:29985"/>
        <dbReference type="ChEBI" id="CHEBI:58278"/>
        <dbReference type="ChEBI" id="CHEBI:58359"/>
        <dbReference type="ChEBI" id="CHEBI:58475"/>
        <dbReference type="ChEBI" id="CHEBI:58525"/>
        <dbReference type="EC" id="4.3.2.10"/>
    </reaction>
</comment>
<evidence type="ECO:0000256" key="4">
    <source>
        <dbReference type="ARBA" id="ARBA00022801"/>
    </source>
</evidence>
<feature type="active site" description="Nucleophile" evidence="10 11">
    <location>
        <position position="79"/>
    </location>
</feature>
<evidence type="ECO:0000256" key="11">
    <source>
        <dbReference type="PIRSR" id="PIRSR000495-1"/>
    </source>
</evidence>
<dbReference type="EC" id="3.5.1.2" evidence="10"/>
<evidence type="ECO:0000256" key="3">
    <source>
        <dbReference type="ARBA" id="ARBA00022605"/>
    </source>
</evidence>
<dbReference type="Gene3D" id="3.40.50.880">
    <property type="match status" value="1"/>
</dbReference>
<evidence type="ECO:0000259" key="12">
    <source>
        <dbReference type="Pfam" id="PF00117"/>
    </source>
</evidence>
<sequence length="204" mass="22698">MITIIDYGMGNLKSIKNALYLLNIDSVITSDKEVIKKSEAIILPGVGAFKQAMDNLKEDGLDTLIKGVAKDGKLVLGICLGMQILFEKGFEGEEEEGLGLLNGNIKKLQPRERVKIPHMGWNKLSINNEDNNFSKLASDKFVYYVHSFMATDYEDKELVAYSHYGGLRVPGIVRKGNIIGMQFHPEKSGETGLNLLKEFGEMVK</sequence>
<dbReference type="EMBL" id="CACRTO010000019">
    <property type="protein sequence ID" value="VYU25448.1"/>
    <property type="molecule type" value="Genomic_DNA"/>
</dbReference>
<comment type="function">
    <text evidence="10">IGPS catalyzes the conversion of PRFAR and glutamine to IGP, AICAR and glutamate. The HisH subunit catalyzes the hydrolysis of glutamine to glutamate and ammonia as part of the synthesis of IGP and AICAR. The resulting ammonia molecule is channeled to the active site of HisF.</text>
</comment>
<dbReference type="PANTHER" id="PTHR42701">
    <property type="entry name" value="IMIDAZOLE GLYCEROL PHOSPHATE SYNTHASE SUBUNIT HISH"/>
    <property type="match status" value="1"/>
</dbReference>
<dbReference type="GO" id="GO:0004359">
    <property type="term" value="F:glutaminase activity"/>
    <property type="evidence" value="ECO:0007669"/>
    <property type="project" value="UniProtKB-EC"/>
</dbReference>
<dbReference type="GO" id="GO:0005737">
    <property type="term" value="C:cytoplasm"/>
    <property type="evidence" value="ECO:0007669"/>
    <property type="project" value="UniProtKB-SubCell"/>
</dbReference>
<comment type="catalytic activity">
    <reaction evidence="9 10">
        <text>L-glutamine + H2O = L-glutamate + NH4(+)</text>
        <dbReference type="Rhea" id="RHEA:15889"/>
        <dbReference type="ChEBI" id="CHEBI:15377"/>
        <dbReference type="ChEBI" id="CHEBI:28938"/>
        <dbReference type="ChEBI" id="CHEBI:29985"/>
        <dbReference type="ChEBI" id="CHEBI:58359"/>
        <dbReference type="EC" id="3.5.1.2"/>
    </reaction>
</comment>
<dbReference type="PROSITE" id="PS51274">
    <property type="entry name" value="GATASE_COBBQ"/>
    <property type="match status" value="1"/>
</dbReference>
<keyword evidence="5 10" id="KW-0315">Glutamine amidotransferase</keyword>
<keyword evidence="13" id="KW-0328">Glycosyltransferase</keyword>
<dbReference type="PIRSF" id="PIRSF000495">
    <property type="entry name" value="Amidotransf_hisH"/>
    <property type="match status" value="1"/>
</dbReference>
<feature type="domain" description="Glutamine amidotransferase" evidence="12">
    <location>
        <begin position="4"/>
        <end position="198"/>
    </location>
</feature>
<keyword evidence="6 10" id="KW-0368">Histidine biosynthesis</keyword>
<dbReference type="AlphaFoldDB" id="A0A6N3DDM7"/>
<dbReference type="InterPro" id="IPR017926">
    <property type="entry name" value="GATASE"/>
</dbReference>
<evidence type="ECO:0000256" key="1">
    <source>
        <dbReference type="ARBA" id="ARBA00005091"/>
    </source>
</evidence>
<comment type="pathway">
    <text evidence="1 10">Amino-acid biosynthesis; L-histidine biosynthesis; L-histidine from 5-phospho-alpha-D-ribose 1-diphosphate: step 5/9.</text>
</comment>
<dbReference type="SUPFAM" id="SSF52317">
    <property type="entry name" value="Class I glutamine amidotransferase-like"/>
    <property type="match status" value="1"/>
</dbReference>
<evidence type="ECO:0000256" key="5">
    <source>
        <dbReference type="ARBA" id="ARBA00022962"/>
    </source>
</evidence>
<dbReference type="InterPro" id="IPR029062">
    <property type="entry name" value="Class_I_gatase-like"/>
</dbReference>
<dbReference type="HAMAP" id="MF_00278">
    <property type="entry name" value="HisH"/>
    <property type="match status" value="1"/>
</dbReference>
<dbReference type="GO" id="GO:0016829">
    <property type="term" value="F:lyase activity"/>
    <property type="evidence" value="ECO:0007669"/>
    <property type="project" value="UniProtKB-KW"/>
</dbReference>
<evidence type="ECO:0000256" key="6">
    <source>
        <dbReference type="ARBA" id="ARBA00023102"/>
    </source>
</evidence>
<proteinExistence type="inferred from homology"/>
<evidence type="ECO:0000313" key="13">
    <source>
        <dbReference type="EMBL" id="VYU25448.1"/>
    </source>
</evidence>
<accession>A0A6N3DDM7</accession>
<dbReference type="PANTHER" id="PTHR42701:SF1">
    <property type="entry name" value="IMIDAZOLE GLYCEROL PHOSPHATE SYNTHASE SUBUNIT HISH"/>
    <property type="match status" value="1"/>
</dbReference>
<dbReference type="PROSITE" id="PS51273">
    <property type="entry name" value="GATASE_TYPE_1"/>
    <property type="match status" value="1"/>
</dbReference>
<evidence type="ECO:0000256" key="7">
    <source>
        <dbReference type="ARBA" id="ARBA00023239"/>
    </source>
</evidence>